<reference evidence="1" key="1">
    <citation type="submission" date="2021-02" db="EMBL/GenBank/DDBJ databases">
        <authorList>
            <person name="Vanwijnsberghe S."/>
        </authorList>
    </citation>
    <scope>NUCLEOTIDE SEQUENCE</scope>
    <source>
        <strain evidence="1">R-70211</strain>
    </source>
</reference>
<dbReference type="EMBL" id="CAJNAS010000047">
    <property type="protein sequence ID" value="CAE6968517.1"/>
    <property type="molecule type" value="Genomic_DNA"/>
</dbReference>
<gene>
    <name evidence="1" type="ORF">R70211_07603</name>
</gene>
<sequence length="203" mass="22859">MMVRPSSSDPMRIDLSDRLIHLSKATTKESTTPRMDALENLISILTEKRLRGASGMIKGKYNCVCFSEAPIATLTHLLARPGQSGYKYQPYGITVEKQWLFEKGGRPVIYATDSEYVHLDPSLQYRFVKFDLRGPAPVDFTWEREWRILTEGLPIAPEEVTVVVPTRDAKEAIETHLGQVGHAAPWHFLVLSDLGVPIEPLDI</sequence>
<dbReference type="Proteomes" id="UP000675121">
    <property type="component" value="Unassembled WGS sequence"/>
</dbReference>
<organism evidence="1 2">
    <name type="scientific">Paraburkholderia domus</name>
    <dbReference type="NCBI Taxonomy" id="2793075"/>
    <lineage>
        <taxon>Bacteria</taxon>
        <taxon>Pseudomonadati</taxon>
        <taxon>Pseudomonadota</taxon>
        <taxon>Betaproteobacteria</taxon>
        <taxon>Burkholderiales</taxon>
        <taxon>Burkholderiaceae</taxon>
        <taxon>Paraburkholderia</taxon>
    </lineage>
</organism>
<proteinExistence type="predicted"/>
<name>A0A9N8N9N9_9BURK</name>
<dbReference type="AlphaFoldDB" id="A0A9N8N9N9"/>
<comment type="caution">
    <text evidence="1">The sequence shown here is derived from an EMBL/GenBank/DDBJ whole genome shotgun (WGS) entry which is preliminary data.</text>
</comment>
<protein>
    <submittedName>
        <fullName evidence="1">Uncharacterized protein</fullName>
    </submittedName>
</protein>
<evidence type="ECO:0000313" key="1">
    <source>
        <dbReference type="EMBL" id="CAE6968517.1"/>
    </source>
</evidence>
<keyword evidence="2" id="KW-1185">Reference proteome</keyword>
<accession>A0A9N8N9N9</accession>
<evidence type="ECO:0000313" key="2">
    <source>
        <dbReference type="Proteomes" id="UP000675121"/>
    </source>
</evidence>